<feature type="compositionally biased region" description="Polar residues" evidence="1">
    <location>
        <begin position="949"/>
        <end position="964"/>
    </location>
</feature>
<evidence type="ECO:0000313" key="3">
    <source>
        <dbReference type="Proteomes" id="UP001465976"/>
    </source>
</evidence>
<feature type="compositionally biased region" description="Gly residues" evidence="1">
    <location>
        <begin position="379"/>
        <end position="388"/>
    </location>
</feature>
<comment type="caution">
    <text evidence="2">The sequence shown here is derived from an EMBL/GenBank/DDBJ whole genome shotgun (WGS) entry which is preliminary data.</text>
</comment>
<feature type="compositionally biased region" description="Basic and acidic residues" evidence="1">
    <location>
        <begin position="137"/>
        <end position="174"/>
    </location>
</feature>
<accession>A0ABR3FXQ7</accession>
<organism evidence="2 3">
    <name type="scientific">Marasmius crinis-equi</name>
    <dbReference type="NCBI Taxonomy" id="585013"/>
    <lineage>
        <taxon>Eukaryota</taxon>
        <taxon>Fungi</taxon>
        <taxon>Dikarya</taxon>
        <taxon>Basidiomycota</taxon>
        <taxon>Agaricomycotina</taxon>
        <taxon>Agaricomycetes</taxon>
        <taxon>Agaricomycetidae</taxon>
        <taxon>Agaricales</taxon>
        <taxon>Marasmiineae</taxon>
        <taxon>Marasmiaceae</taxon>
        <taxon>Marasmius</taxon>
    </lineage>
</organism>
<evidence type="ECO:0000313" key="2">
    <source>
        <dbReference type="EMBL" id="KAL0580308.1"/>
    </source>
</evidence>
<feature type="compositionally biased region" description="Low complexity" evidence="1">
    <location>
        <begin position="702"/>
        <end position="720"/>
    </location>
</feature>
<dbReference type="EMBL" id="JBAHYK010000034">
    <property type="protein sequence ID" value="KAL0580308.1"/>
    <property type="molecule type" value="Genomic_DNA"/>
</dbReference>
<feature type="compositionally biased region" description="Low complexity" evidence="1">
    <location>
        <begin position="504"/>
        <end position="540"/>
    </location>
</feature>
<feature type="region of interest" description="Disordered" evidence="1">
    <location>
        <begin position="1"/>
        <end position="47"/>
    </location>
</feature>
<feature type="compositionally biased region" description="Polar residues" evidence="1">
    <location>
        <begin position="464"/>
        <end position="493"/>
    </location>
</feature>
<feature type="compositionally biased region" description="Polar residues" evidence="1">
    <location>
        <begin position="1"/>
        <end position="13"/>
    </location>
</feature>
<dbReference type="Proteomes" id="UP001465976">
    <property type="component" value="Unassembled WGS sequence"/>
</dbReference>
<protein>
    <submittedName>
        <fullName evidence="2">Uncharacterized protein</fullName>
    </submittedName>
</protein>
<sequence length="1101" mass="120506">MDTNVSEDTSQVPTPVKENDSVDAQPILSQDSAEHAEQAPSPITRPKIYTTAQILTLSKSPLVCLPIGMPELKDWFGSENEQNLNRKDSEPSTPNSGRERRFRRDAEDNDLPPRPTFRSAASQPSQMGNFKHQSLRSSDRDIDREGERLRNLSDKFDRDRLSISGLRNKERDVAPHFAPGSSRGTAQAGTIASRRAEAREGAKKKVGEASEDWRRGGDLRRSDRTDERDSRARDSSRGRRDPSPSRREERGDTRRERERDKEEYRREREELRKERERDRENAGDQEDSKRWREDGKRDERMAARRDRGRDKPPHENSWENGDRRWATASDDKDRAKKGGARDKKTITTDDAGKDREDRRSEREKEKEPAWMDTYIPPSSGGGILGGKGSDGELDGIQAWKKNMKEKEQKAQKASKPISAAQESSEPLEQAQAPEEPMDEIQRFKQMMELAQKKQKGPQVEPAVGNTSTVAPTQSSAADPNPSGNRKPQDNGATSKEAGHPIDPAHSLLSLLTSSDASSHTATSQPTPTSTISTNSNSKPPLKLTDPSIVAFERPSNNPSPPSSLPINTPQGSRLLALGTRAPTNPSPTSPSSIPNGSALQSAQTVPKPTLTASQADTAQSLPKAPSRSSNSFSPFEEREQAEALRRASAERTVLAAESNWQDPSAVELPGGSHSGGRGSRFAKFFDAKGKESTVQPPVQKASNPVGFSSSSPVPSQRPDVGYNNVSSPNGEHRTVEDLFAKLGMSGQLQPQTQRTTPNHTSGNASFGQQVQNNLQQQLQQQQHQHSQQQHLLQSQHLHLPGNPRMESFAESRNFTPDGLVPGLRSVPPPRSRDTGAMYQDSVDEALLLNAQQRLAAQQQQRGLEQLYPNAVAGGYGQQGNRNVGLSLQQQQFRGGPSPTLPNQHVPVQQQRLPPGLANLGGRPPHDPTQLLGLQGALSSQLHSGLHMSPPQQHGFNNYHPQGSNVGFGGPQPQLRGPPPGNSLGLPAHHQLGGLGVPGGLDLRNANHQQQAQLLAMSGLNGGGLRGVSNNGYSPVSSAQLQNPLLAQLRQQQQQQPPQLPPHMMPHMMPPHQHLHQQQAPMTGNQSAQDLMALLMGGGHRE</sequence>
<feature type="compositionally biased region" description="Basic and acidic residues" evidence="1">
    <location>
        <begin position="194"/>
        <end position="369"/>
    </location>
</feature>
<proteinExistence type="predicted"/>
<feature type="compositionally biased region" description="Polar residues" evidence="1">
    <location>
        <begin position="119"/>
        <end position="136"/>
    </location>
</feature>
<evidence type="ECO:0000256" key="1">
    <source>
        <dbReference type="SAM" id="MobiDB-lite"/>
    </source>
</evidence>
<feature type="region of interest" description="Disordered" evidence="1">
    <location>
        <begin position="1049"/>
        <end position="1069"/>
    </location>
</feature>
<name>A0ABR3FXQ7_9AGAR</name>
<reference evidence="2 3" key="1">
    <citation type="submission" date="2024-02" db="EMBL/GenBank/DDBJ databases">
        <title>A draft genome for the cacao thread blight pathogen Marasmius crinis-equi.</title>
        <authorList>
            <person name="Cohen S.P."/>
            <person name="Baruah I.K."/>
            <person name="Amoako-Attah I."/>
            <person name="Bukari Y."/>
            <person name="Meinhardt L.W."/>
            <person name="Bailey B.A."/>
        </authorList>
    </citation>
    <scope>NUCLEOTIDE SEQUENCE [LARGE SCALE GENOMIC DNA]</scope>
    <source>
        <strain evidence="2 3">GH-76</strain>
    </source>
</reference>
<feature type="compositionally biased region" description="Basic and acidic residues" evidence="1">
    <location>
        <begin position="635"/>
        <end position="649"/>
    </location>
</feature>
<feature type="region of interest" description="Disordered" evidence="1">
    <location>
        <begin position="941"/>
        <end position="985"/>
    </location>
</feature>
<keyword evidence="3" id="KW-1185">Reference proteome</keyword>
<feature type="compositionally biased region" description="Polar residues" evidence="1">
    <location>
        <begin position="598"/>
        <end position="633"/>
    </location>
</feature>
<feature type="region of interest" description="Disordered" evidence="1">
    <location>
        <begin position="773"/>
        <end position="792"/>
    </location>
</feature>
<gene>
    <name evidence="2" type="ORF">V5O48_001725</name>
</gene>
<feature type="region of interest" description="Disordered" evidence="1">
    <location>
        <begin position="746"/>
        <end position="766"/>
    </location>
</feature>
<feature type="region of interest" description="Disordered" evidence="1">
    <location>
        <begin position="78"/>
        <end position="730"/>
    </location>
</feature>
<feature type="compositionally biased region" description="Basic and acidic residues" evidence="1">
    <location>
        <begin position="97"/>
        <end position="106"/>
    </location>
</feature>